<dbReference type="EMBL" id="CAXIEN010000149">
    <property type="protein sequence ID" value="CAL1281799.1"/>
    <property type="molecule type" value="Genomic_DNA"/>
</dbReference>
<keyword evidence="3" id="KW-1185">Reference proteome</keyword>
<name>A0AAV2ACP0_9ARAC</name>
<accession>A0AAV2ACP0</accession>
<sequence>MGKAYRNKSSVGSEDNAVKVQKEKRRMKSSTNFLRSVSLCVSARRRSSLAVDVLTLFTR</sequence>
<feature type="region of interest" description="Disordered" evidence="1">
    <location>
        <begin position="1"/>
        <end position="26"/>
    </location>
</feature>
<proteinExistence type="predicted"/>
<protein>
    <submittedName>
        <fullName evidence="2">Uncharacterized protein</fullName>
    </submittedName>
</protein>
<dbReference type="AlphaFoldDB" id="A0AAV2ACP0"/>
<dbReference type="Proteomes" id="UP001497382">
    <property type="component" value="Unassembled WGS sequence"/>
</dbReference>
<evidence type="ECO:0000256" key="1">
    <source>
        <dbReference type="SAM" id="MobiDB-lite"/>
    </source>
</evidence>
<reference evidence="2 3" key="1">
    <citation type="submission" date="2024-04" db="EMBL/GenBank/DDBJ databases">
        <authorList>
            <person name="Rising A."/>
            <person name="Reimegard J."/>
            <person name="Sonavane S."/>
            <person name="Akerstrom W."/>
            <person name="Nylinder S."/>
            <person name="Hedman E."/>
            <person name="Kallberg Y."/>
        </authorList>
    </citation>
    <scope>NUCLEOTIDE SEQUENCE [LARGE SCALE GENOMIC DNA]</scope>
</reference>
<evidence type="ECO:0000313" key="3">
    <source>
        <dbReference type="Proteomes" id="UP001497382"/>
    </source>
</evidence>
<gene>
    <name evidence="2" type="ORF">LARSCL_LOCUS11788</name>
</gene>
<organism evidence="2 3">
    <name type="scientific">Larinioides sclopetarius</name>
    <dbReference type="NCBI Taxonomy" id="280406"/>
    <lineage>
        <taxon>Eukaryota</taxon>
        <taxon>Metazoa</taxon>
        <taxon>Ecdysozoa</taxon>
        <taxon>Arthropoda</taxon>
        <taxon>Chelicerata</taxon>
        <taxon>Arachnida</taxon>
        <taxon>Araneae</taxon>
        <taxon>Araneomorphae</taxon>
        <taxon>Entelegynae</taxon>
        <taxon>Araneoidea</taxon>
        <taxon>Araneidae</taxon>
        <taxon>Larinioides</taxon>
    </lineage>
</organism>
<comment type="caution">
    <text evidence="2">The sequence shown here is derived from an EMBL/GenBank/DDBJ whole genome shotgun (WGS) entry which is preliminary data.</text>
</comment>
<evidence type="ECO:0000313" key="2">
    <source>
        <dbReference type="EMBL" id="CAL1281799.1"/>
    </source>
</evidence>